<dbReference type="GO" id="GO:0016757">
    <property type="term" value="F:glycosyltransferase activity"/>
    <property type="evidence" value="ECO:0007669"/>
    <property type="project" value="UniProtKB-KW"/>
</dbReference>
<organism evidence="5 6">
    <name type="scientific">Sphaerisporangium rhizosphaerae</name>
    <dbReference type="NCBI Taxonomy" id="2269375"/>
    <lineage>
        <taxon>Bacteria</taxon>
        <taxon>Bacillati</taxon>
        <taxon>Actinomycetota</taxon>
        <taxon>Actinomycetes</taxon>
        <taxon>Streptosporangiales</taxon>
        <taxon>Streptosporangiaceae</taxon>
        <taxon>Sphaerisporangium</taxon>
    </lineage>
</organism>
<dbReference type="PANTHER" id="PTHR44227:SF3">
    <property type="entry name" value="PROTEIN O-MANNOSYL-TRANSFERASE TMTC4"/>
    <property type="match status" value="1"/>
</dbReference>
<sequence>MAAFVVHANGIGNGFIYFDDPESVVDNVSIREVDGAAIGHWFTTPLQSMYTPLVYASYAIDHLVGQGAMGVYHFTNVLLHLANVVLVFLLVRGLTERVFPAAFVAAAFAVHPVNVDTVAWISARSNLLATLFSLAALLAYLRHLDSRRWGPLAWSAALFGLATLSKSTAVVLPLVLFLVDFLKGRRPSRRSFLEKVPFLVIAAAMGLVALTARQDVVPPRDYTVVDRFFVACSAVVDYLVQLVGPFHLSLAYEYPGKPLPWFVLLSPLVLAAVVAALLVPRSSRKVVVFGLAFFAVGIALTQAVLLIDNYHANRYAYLPYLGLFLIAAHFAEKAFQHRDRVPRIAVTGAMAVFAVLFATLTITRNMAWKDTETIMSDAIAKEPGVAFAHNSRGIARYTAGDYTGAAPDFEATIALDRDFMLAYYYLGLIRYQNGDYAAALSKLDYVVSRLPTFAPGYSERGRTRLALKDYAGARADLSTAIGHDPGLVEDYHLRGLAEAGLGDTGAACADWRTAASLGNADAGRSIAGAHCPG</sequence>
<feature type="domain" description="Glycosyltransferase RgtA/B/C/D-like" evidence="4">
    <location>
        <begin position="63"/>
        <end position="209"/>
    </location>
</feature>
<evidence type="ECO:0000256" key="1">
    <source>
        <dbReference type="ARBA" id="ARBA00022737"/>
    </source>
</evidence>
<dbReference type="EC" id="2.4.-.-" evidence="5"/>
<keyword evidence="3" id="KW-1133">Transmembrane helix</keyword>
<keyword evidence="2" id="KW-0802">TPR repeat</keyword>
<keyword evidence="6" id="KW-1185">Reference proteome</keyword>
<keyword evidence="5" id="KW-0328">Glycosyltransferase</keyword>
<dbReference type="Gene3D" id="1.25.40.10">
    <property type="entry name" value="Tetratricopeptide repeat domain"/>
    <property type="match status" value="2"/>
</dbReference>
<feature type="transmembrane region" description="Helical" evidence="3">
    <location>
        <begin position="286"/>
        <end position="307"/>
    </location>
</feature>
<protein>
    <submittedName>
        <fullName evidence="5">Glycosyltransferase family 39 protein</fullName>
        <ecNumber evidence="5">2.4.-.-</ecNumber>
    </submittedName>
</protein>
<keyword evidence="3" id="KW-0472">Membrane</keyword>
<dbReference type="InterPro" id="IPR052346">
    <property type="entry name" value="O-mannosyl-transferase_TMTC"/>
</dbReference>
<evidence type="ECO:0000313" key="5">
    <source>
        <dbReference type="EMBL" id="MFC7384217.1"/>
    </source>
</evidence>
<dbReference type="SMART" id="SM00028">
    <property type="entry name" value="TPR"/>
    <property type="match status" value="4"/>
</dbReference>
<feature type="transmembrane region" description="Helical" evidence="3">
    <location>
        <begin position="313"/>
        <end position="331"/>
    </location>
</feature>
<feature type="transmembrane region" description="Helical" evidence="3">
    <location>
        <begin position="71"/>
        <end position="91"/>
    </location>
</feature>
<dbReference type="InterPro" id="IPR011990">
    <property type="entry name" value="TPR-like_helical_dom_sf"/>
</dbReference>
<gene>
    <name evidence="5" type="ORF">ACFQSB_18545</name>
</gene>
<evidence type="ECO:0000256" key="2">
    <source>
        <dbReference type="ARBA" id="ARBA00022803"/>
    </source>
</evidence>
<feature type="transmembrane region" description="Helical" evidence="3">
    <location>
        <begin position="343"/>
        <end position="362"/>
    </location>
</feature>
<dbReference type="Pfam" id="PF13432">
    <property type="entry name" value="TPR_16"/>
    <property type="match status" value="1"/>
</dbReference>
<dbReference type="SUPFAM" id="SSF48452">
    <property type="entry name" value="TPR-like"/>
    <property type="match status" value="1"/>
</dbReference>
<reference evidence="6" key="1">
    <citation type="journal article" date="2019" name="Int. J. Syst. Evol. Microbiol.">
        <title>The Global Catalogue of Microorganisms (GCM) 10K type strain sequencing project: providing services to taxonomists for standard genome sequencing and annotation.</title>
        <authorList>
            <consortium name="The Broad Institute Genomics Platform"/>
            <consortium name="The Broad Institute Genome Sequencing Center for Infectious Disease"/>
            <person name="Wu L."/>
            <person name="Ma J."/>
        </authorList>
    </citation>
    <scope>NUCLEOTIDE SEQUENCE [LARGE SCALE GENOMIC DNA]</scope>
    <source>
        <strain evidence="6">CECT 7649</strain>
    </source>
</reference>
<feature type="transmembrane region" description="Helical" evidence="3">
    <location>
        <begin position="259"/>
        <end position="279"/>
    </location>
</feature>
<dbReference type="Pfam" id="PF13231">
    <property type="entry name" value="PMT_2"/>
    <property type="match status" value="1"/>
</dbReference>
<dbReference type="EMBL" id="JBHTCG010000011">
    <property type="protein sequence ID" value="MFC7384217.1"/>
    <property type="molecule type" value="Genomic_DNA"/>
</dbReference>
<dbReference type="RefSeq" id="WP_380827919.1">
    <property type="nucleotide sequence ID" value="NZ_JBHTCG010000011.1"/>
</dbReference>
<feature type="transmembrane region" description="Helical" evidence="3">
    <location>
        <begin position="224"/>
        <end position="247"/>
    </location>
</feature>
<name>A0ABW2P6Z3_9ACTN</name>
<proteinExistence type="predicted"/>
<keyword evidence="1" id="KW-0677">Repeat</keyword>
<evidence type="ECO:0000259" key="4">
    <source>
        <dbReference type="Pfam" id="PF13231"/>
    </source>
</evidence>
<evidence type="ECO:0000313" key="6">
    <source>
        <dbReference type="Proteomes" id="UP001596496"/>
    </source>
</evidence>
<dbReference type="InterPro" id="IPR019734">
    <property type="entry name" value="TPR_rpt"/>
</dbReference>
<keyword evidence="5" id="KW-0808">Transferase</keyword>
<accession>A0ABW2P6Z3</accession>
<comment type="caution">
    <text evidence="5">The sequence shown here is derived from an EMBL/GenBank/DDBJ whole genome shotgun (WGS) entry which is preliminary data.</text>
</comment>
<feature type="transmembrane region" description="Helical" evidence="3">
    <location>
        <begin position="98"/>
        <end position="115"/>
    </location>
</feature>
<dbReference type="PANTHER" id="PTHR44227">
    <property type="match status" value="1"/>
</dbReference>
<dbReference type="InterPro" id="IPR038731">
    <property type="entry name" value="RgtA/B/C-like"/>
</dbReference>
<feature type="transmembrane region" description="Helical" evidence="3">
    <location>
        <begin position="121"/>
        <end position="141"/>
    </location>
</feature>
<feature type="transmembrane region" description="Helical" evidence="3">
    <location>
        <begin position="153"/>
        <end position="176"/>
    </location>
</feature>
<dbReference type="Proteomes" id="UP001596496">
    <property type="component" value="Unassembled WGS sequence"/>
</dbReference>
<evidence type="ECO:0000256" key="3">
    <source>
        <dbReference type="SAM" id="Phobius"/>
    </source>
</evidence>
<keyword evidence="3" id="KW-0812">Transmembrane</keyword>
<feature type="transmembrane region" description="Helical" evidence="3">
    <location>
        <begin position="196"/>
        <end position="212"/>
    </location>
</feature>